<feature type="transmembrane region" description="Helical" evidence="6">
    <location>
        <begin position="423"/>
        <end position="443"/>
    </location>
</feature>
<dbReference type="InterPro" id="IPR011701">
    <property type="entry name" value="MFS"/>
</dbReference>
<feature type="transmembrane region" description="Helical" evidence="6">
    <location>
        <begin position="455"/>
        <end position="474"/>
    </location>
</feature>
<keyword evidence="4 6" id="KW-1133">Transmembrane helix</keyword>
<feature type="transmembrane region" description="Helical" evidence="6">
    <location>
        <begin position="389"/>
        <end position="411"/>
    </location>
</feature>
<name>A0AAE3P1C4_9BACT</name>
<evidence type="ECO:0000313" key="8">
    <source>
        <dbReference type="Proteomes" id="UP001221302"/>
    </source>
</evidence>
<dbReference type="RefSeq" id="WP_321536285.1">
    <property type="nucleotide sequence ID" value="NZ_JARGDL010000014.1"/>
</dbReference>
<evidence type="ECO:0000313" key="7">
    <source>
        <dbReference type="EMBL" id="MDF1612514.1"/>
    </source>
</evidence>
<reference evidence="7" key="1">
    <citation type="submission" date="2023-03" db="EMBL/GenBank/DDBJ databases">
        <title>Stygiobacter electus gen. nov., sp. nov., facultatively anaerobic thermotolerant bacterium of the class Ignavibacteria from a well of Yessentuki mineral water deposit.</title>
        <authorList>
            <person name="Podosokorskaya O.A."/>
            <person name="Elcheninov A.G."/>
            <person name="Petrova N.F."/>
            <person name="Zavarzina D.G."/>
            <person name="Kublanov I.V."/>
            <person name="Merkel A.Y."/>
        </authorList>
    </citation>
    <scope>NUCLEOTIDE SEQUENCE</scope>
    <source>
        <strain evidence="7">09-Me</strain>
    </source>
</reference>
<dbReference type="GO" id="GO:0008506">
    <property type="term" value="F:sucrose:proton symporter activity"/>
    <property type="evidence" value="ECO:0007669"/>
    <property type="project" value="TreeGrafter"/>
</dbReference>
<comment type="subcellular location">
    <subcellularLocation>
        <location evidence="1">Membrane</location>
        <topology evidence="1">Multi-pass membrane protein</topology>
    </subcellularLocation>
</comment>
<feature type="transmembrane region" description="Helical" evidence="6">
    <location>
        <begin position="252"/>
        <end position="271"/>
    </location>
</feature>
<dbReference type="Gene3D" id="1.20.1250.20">
    <property type="entry name" value="MFS general substrate transporter like domains"/>
    <property type="match status" value="2"/>
</dbReference>
<keyword evidence="8" id="KW-1185">Reference proteome</keyword>
<protein>
    <submittedName>
        <fullName evidence="7">MFS transporter</fullName>
    </submittedName>
</protein>
<evidence type="ECO:0000256" key="3">
    <source>
        <dbReference type="ARBA" id="ARBA00022692"/>
    </source>
</evidence>
<dbReference type="SUPFAM" id="SSF103473">
    <property type="entry name" value="MFS general substrate transporter"/>
    <property type="match status" value="1"/>
</dbReference>
<dbReference type="AlphaFoldDB" id="A0AAE3P1C4"/>
<feature type="transmembrane region" description="Helical" evidence="6">
    <location>
        <begin position="181"/>
        <end position="199"/>
    </location>
</feature>
<feature type="transmembrane region" description="Helical" evidence="6">
    <location>
        <begin position="292"/>
        <end position="311"/>
    </location>
</feature>
<evidence type="ECO:0000256" key="1">
    <source>
        <dbReference type="ARBA" id="ARBA00004141"/>
    </source>
</evidence>
<feature type="transmembrane region" description="Helical" evidence="6">
    <location>
        <begin position="154"/>
        <end position="175"/>
    </location>
</feature>
<sequence>MLEIQKKLTNTFYAILALPATAMGFALSIQISALSWILSTKYHLDIHEVGLVWAAGPIAGILGQVIIGIISDNVWFLNGRRRPFILIGGILAALMLLALPNIDVISSSLGIDGILGIAIAVALTLDLAINISFNPTRSIIADVTPEGVERTKGYTWMQTISGTFGVLAYVIGAVWNNYALIYFGVFLVLGLSIFPTLFIEEPKELSKKEKNKTETKTSFTAILSYIEPLWGFLIYSIYAIAAKLFNIHFENYYAEIICFIITIVFILKVILQKSEKGNEGISSFKKVLAAHSFTWIGIQTMFVYMFAYVQFKVYGYDGSSKIPENISIEMGKVVTISFLIFNAVAAVLPVLVLEPLARKIGKTKTHFLSITSMAVSYALMLLFGLSPFVIYVIMALLGIGWASTISLPFAIMSQQIDQSRMGLFMGLFNLSVVLPQLVASFGIGQAINSASDKSLIFIISTISLSISALFWMMVKKD</sequence>
<feature type="transmembrane region" description="Helical" evidence="6">
    <location>
        <begin position="83"/>
        <end position="102"/>
    </location>
</feature>
<dbReference type="Proteomes" id="UP001221302">
    <property type="component" value="Unassembled WGS sequence"/>
</dbReference>
<accession>A0AAE3P1C4</accession>
<feature type="transmembrane region" description="Helical" evidence="6">
    <location>
        <begin position="365"/>
        <end position="383"/>
    </location>
</feature>
<keyword evidence="5 6" id="KW-0472">Membrane</keyword>
<feature type="transmembrane region" description="Helical" evidence="6">
    <location>
        <begin position="219"/>
        <end position="240"/>
    </location>
</feature>
<evidence type="ECO:0000256" key="6">
    <source>
        <dbReference type="SAM" id="Phobius"/>
    </source>
</evidence>
<dbReference type="EMBL" id="JARGDL010000014">
    <property type="protein sequence ID" value="MDF1612514.1"/>
    <property type="molecule type" value="Genomic_DNA"/>
</dbReference>
<gene>
    <name evidence="7" type="ORF">P0M35_10150</name>
</gene>
<evidence type="ECO:0000256" key="4">
    <source>
        <dbReference type="ARBA" id="ARBA00022989"/>
    </source>
</evidence>
<evidence type="ECO:0000256" key="2">
    <source>
        <dbReference type="ARBA" id="ARBA00022448"/>
    </source>
</evidence>
<evidence type="ECO:0000256" key="5">
    <source>
        <dbReference type="ARBA" id="ARBA00023136"/>
    </source>
</evidence>
<dbReference type="Pfam" id="PF07690">
    <property type="entry name" value="MFS_1"/>
    <property type="match status" value="1"/>
</dbReference>
<keyword evidence="2" id="KW-0813">Transport</keyword>
<comment type="caution">
    <text evidence="7">The sequence shown here is derived from an EMBL/GenBank/DDBJ whole genome shotgun (WGS) entry which is preliminary data.</text>
</comment>
<feature type="transmembrane region" description="Helical" evidence="6">
    <location>
        <begin position="331"/>
        <end position="353"/>
    </location>
</feature>
<dbReference type="InterPro" id="IPR036259">
    <property type="entry name" value="MFS_trans_sf"/>
</dbReference>
<dbReference type="PANTHER" id="PTHR19432:SF35">
    <property type="entry name" value="SOLUTE CARRIER FAMILY 45 MEMBER 3 ISOFORM X1"/>
    <property type="match status" value="1"/>
</dbReference>
<proteinExistence type="predicted"/>
<feature type="transmembrane region" description="Helical" evidence="6">
    <location>
        <begin position="114"/>
        <end position="133"/>
    </location>
</feature>
<dbReference type="GO" id="GO:0016020">
    <property type="term" value="C:membrane"/>
    <property type="evidence" value="ECO:0007669"/>
    <property type="project" value="UniProtKB-SubCell"/>
</dbReference>
<feature type="transmembrane region" description="Helical" evidence="6">
    <location>
        <begin position="12"/>
        <end position="38"/>
    </location>
</feature>
<organism evidence="7 8">
    <name type="scientific">Stygiobacter electus</name>
    <dbReference type="NCBI Taxonomy" id="3032292"/>
    <lineage>
        <taxon>Bacteria</taxon>
        <taxon>Pseudomonadati</taxon>
        <taxon>Ignavibacteriota</taxon>
        <taxon>Ignavibacteria</taxon>
        <taxon>Ignavibacteriales</taxon>
        <taxon>Melioribacteraceae</taxon>
        <taxon>Stygiobacter</taxon>
    </lineage>
</organism>
<dbReference type="PANTHER" id="PTHR19432">
    <property type="entry name" value="SUGAR TRANSPORTER"/>
    <property type="match status" value="1"/>
</dbReference>
<feature type="transmembrane region" description="Helical" evidence="6">
    <location>
        <begin position="50"/>
        <end position="71"/>
    </location>
</feature>
<keyword evidence="3 6" id="KW-0812">Transmembrane</keyword>